<keyword evidence="3" id="KW-1185">Reference proteome</keyword>
<evidence type="ECO:0000256" key="1">
    <source>
        <dbReference type="SAM" id="Phobius"/>
    </source>
</evidence>
<dbReference type="Proteomes" id="UP000643403">
    <property type="component" value="Unassembled WGS sequence"/>
</dbReference>
<keyword evidence="1" id="KW-1133">Transmembrane helix</keyword>
<feature type="transmembrane region" description="Helical" evidence="1">
    <location>
        <begin position="99"/>
        <end position="119"/>
    </location>
</feature>
<organism evidence="2 3">
    <name type="scientific">Cognatilysobacter xinjiangensis</name>
    <dbReference type="NCBI Taxonomy" id="546892"/>
    <lineage>
        <taxon>Bacteria</taxon>
        <taxon>Pseudomonadati</taxon>
        <taxon>Pseudomonadota</taxon>
        <taxon>Gammaproteobacteria</taxon>
        <taxon>Lysobacterales</taxon>
        <taxon>Lysobacteraceae</taxon>
        <taxon>Cognatilysobacter</taxon>
    </lineage>
</organism>
<evidence type="ECO:0000313" key="3">
    <source>
        <dbReference type="Proteomes" id="UP000643403"/>
    </source>
</evidence>
<dbReference type="RefSeq" id="WP_189450615.1">
    <property type="nucleotide sequence ID" value="NZ_BMXY01000004.1"/>
</dbReference>
<protein>
    <recommendedName>
        <fullName evidence="4">Sodium:proton antiporter</fullName>
    </recommendedName>
</protein>
<name>A0ABQ3C661_9GAMM</name>
<feature type="transmembrane region" description="Helical" evidence="1">
    <location>
        <begin position="57"/>
        <end position="79"/>
    </location>
</feature>
<sequence>MHENLEGAETLSLAKAADYLIEECRMVLPGVQALFGFQLVAVFNQRFDDALTHGEKLVHLGAIALVGVAIALIMTPAAYHRLTAPDRVTGHFVRISTRLMMLGMPFLMLGLVLDTYLVGRLIDGHVVAGVVAAALMAVFSMLWFGLPLLARARRSGEAPR</sequence>
<accession>A0ABQ3C661</accession>
<dbReference type="Pfam" id="PF19853">
    <property type="entry name" value="DUF6328"/>
    <property type="match status" value="1"/>
</dbReference>
<dbReference type="InterPro" id="IPR046291">
    <property type="entry name" value="DUF6328"/>
</dbReference>
<reference evidence="3" key="1">
    <citation type="journal article" date="2019" name="Int. J. Syst. Evol. Microbiol.">
        <title>The Global Catalogue of Microorganisms (GCM) 10K type strain sequencing project: providing services to taxonomists for standard genome sequencing and annotation.</title>
        <authorList>
            <consortium name="The Broad Institute Genomics Platform"/>
            <consortium name="The Broad Institute Genome Sequencing Center for Infectious Disease"/>
            <person name="Wu L."/>
            <person name="Ma J."/>
        </authorList>
    </citation>
    <scope>NUCLEOTIDE SEQUENCE [LARGE SCALE GENOMIC DNA]</scope>
    <source>
        <strain evidence="3">KCTC 22558</strain>
    </source>
</reference>
<keyword evidence="1" id="KW-0812">Transmembrane</keyword>
<comment type="caution">
    <text evidence="2">The sequence shown here is derived from an EMBL/GenBank/DDBJ whole genome shotgun (WGS) entry which is preliminary data.</text>
</comment>
<evidence type="ECO:0000313" key="2">
    <source>
        <dbReference type="EMBL" id="GGZ70247.1"/>
    </source>
</evidence>
<dbReference type="EMBL" id="BMXY01000004">
    <property type="protein sequence ID" value="GGZ70247.1"/>
    <property type="molecule type" value="Genomic_DNA"/>
</dbReference>
<keyword evidence="1" id="KW-0472">Membrane</keyword>
<evidence type="ECO:0008006" key="4">
    <source>
        <dbReference type="Google" id="ProtNLM"/>
    </source>
</evidence>
<gene>
    <name evidence="2" type="ORF">GCM10008101_25620</name>
</gene>
<proteinExistence type="predicted"/>
<feature type="transmembrane region" description="Helical" evidence="1">
    <location>
        <begin position="125"/>
        <end position="150"/>
    </location>
</feature>